<dbReference type="UniPathway" id="UPA00253">
    <property type="reaction ID" value="UER00331"/>
</dbReference>
<dbReference type="GO" id="GO:0004514">
    <property type="term" value="F:nicotinate-nucleotide diphosphorylase (carboxylating) activity"/>
    <property type="evidence" value="ECO:0007669"/>
    <property type="project" value="UniProtKB-EC"/>
</dbReference>
<dbReference type="PIRSF" id="PIRSF006250">
    <property type="entry name" value="NadC_ModD"/>
    <property type="match status" value="1"/>
</dbReference>
<dbReference type="Pfam" id="PF01729">
    <property type="entry name" value="QRPTase_C"/>
    <property type="match status" value="1"/>
</dbReference>
<keyword evidence="7 9" id="KW-0808">Transferase</keyword>
<dbReference type="PATRIC" id="fig|862908.3.peg.3031"/>
<gene>
    <name evidence="12" type="primary">nadC</name>
    <name evidence="12" type="ordered locus">BMS_3170</name>
</gene>
<comment type="function">
    <text evidence="1">Involved in the catabolism of quinolinic acid (QA).</text>
</comment>
<feature type="domain" description="Quinolinate phosphoribosyl transferase N-terminal" evidence="11">
    <location>
        <begin position="66"/>
        <end position="142"/>
    </location>
</feature>
<keyword evidence="13" id="KW-1185">Reference proteome</keyword>
<evidence type="ECO:0000256" key="5">
    <source>
        <dbReference type="ARBA" id="ARBA00022642"/>
    </source>
</evidence>
<evidence type="ECO:0000256" key="8">
    <source>
        <dbReference type="ARBA" id="ARBA00033102"/>
    </source>
</evidence>
<keyword evidence="5" id="KW-0662">Pyridine nucleotide biosynthesis</keyword>
<dbReference type="Pfam" id="PF02749">
    <property type="entry name" value="QRPTase_N"/>
    <property type="match status" value="1"/>
</dbReference>
<dbReference type="EMBL" id="FQ312005">
    <property type="protein sequence ID" value="CBW27925.1"/>
    <property type="molecule type" value="Genomic_DNA"/>
</dbReference>
<dbReference type="NCBIfam" id="TIGR00078">
    <property type="entry name" value="nadC"/>
    <property type="match status" value="1"/>
</dbReference>
<dbReference type="Proteomes" id="UP000008963">
    <property type="component" value="Chromosome"/>
</dbReference>
<dbReference type="eggNOG" id="COG0157">
    <property type="taxonomic scope" value="Bacteria"/>
</dbReference>
<comment type="similarity">
    <text evidence="3 9">Belongs to the NadC/ModD family.</text>
</comment>
<feature type="domain" description="Quinolinate phosphoribosyl transferase C-terminal" evidence="10">
    <location>
        <begin position="144"/>
        <end position="309"/>
    </location>
</feature>
<sequence length="313" mass="35416">MKGVLNSFEQGFIRLNLLFLKRYEQNIGDNMSTKLFDKAMERDFEHFFAEDDLSRNHSYIQSLPMDKVDCSLKIKDDLVLAGLPYFFGAFNYLGANLQIEEHLSFEGKKFKKEDQSMLSFELPFALALTGERIALNLLQRASSIATFTNKFSELAKETNTKILDTRKTTPGLRGLEKYAVRIGGGFNHRLGQSDMWMVKDNHKSFFGGVKPAVEYFQSMNGFYTPIEVEIHDLVELEDCFGLGVKHFMLDNFSPDDIKKAIAMKPAGVTFEVSGGIRLNTIEKYLIPGVDAISIGSMTYDAPAVDLSLKYKRS</sequence>
<dbReference type="CDD" id="cd01572">
    <property type="entry name" value="QPRTase"/>
    <property type="match status" value="1"/>
</dbReference>
<keyword evidence="6 9" id="KW-0328">Glycosyltransferase</keyword>
<dbReference type="InterPro" id="IPR027277">
    <property type="entry name" value="NadC/ModD"/>
</dbReference>
<dbReference type="HOGENOM" id="CLU_039622_0_1_7"/>
<dbReference type="EC" id="2.4.2.19" evidence="4"/>
<dbReference type="PANTHER" id="PTHR32179:SF3">
    <property type="entry name" value="NICOTINATE-NUCLEOTIDE PYROPHOSPHORYLASE [CARBOXYLATING]"/>
    <property type="match status" value="1"/>
</dbReference>
<organism evidence="12 13">
    <name type="scientific">Halobacteriovorax marinus (strain ATCC BAA-682 / DSM 15412 / SJ)</name>
    <name type="common">Bacteriovorax marinus</name>
    <dbReference type="NCBI Taxonomy" id="862908"/>
    <lineage>
        <taxon>Bacteria</taxon>
        <taxon>Pseudomonadati</taxon>
        <taxon>Bdellovibrionota</taxon>
        <taxon>Bacteriovoracia</taxon>
        <taxon>Bacteriovoracales</taxon>
        <taxon>Halobacteriovoraceae</taxon>
        <taxon>Halobacteriovorax</taxon>
    </lineage>
</organism>
<dbReference type="Gene3D" id="3.20.20.70">
    <property type="entry name" value="Aldolase class I"/>
    <property type="match status" value="1"/>
</dbReference>
<evidence type="ECO:0000256" key="2">
    <source>
        <dbReference type="ARBA" id="ARBA00004893"/>
    </source>
</evidence>
<dbReference type="InterPro" id="IPR022412">
    <property type="entry name" value="Quinolinate_PRibosylTrfase_N"/>
</dbReference>
<dbReference type="SUPFAM" id="SSF51690">
    <property type="entry name" value="Nicotinate/Quinolinate PRTase C-terminal domain-like"/>
    <property type="match status" value="1"/>
</dbReference>
<reference evidence="13" key="1">
    <citation type="journal article" date="2013" name="ISME J.">
        <title>A small predatory core genome in the divergent marine Bacteriovorax marinus SJ and the terrestrial Bdellovibrio bacteriovorus.</title>
        <authorList>
            <person name="Crossman L.C."/>
            <person name="Chen H."/>
            <person name="Cerdeno-Tarraga A.M."/>
            <person name="Brooks K."/>
            <person name="Quail M.A."/>
            <person name="Pineiro S.A."/>
            <person name="Hobley L."/>
            <person name="Sockett R.E."/>
            <person name="Bentley S.D."/>
            <person name="Parkhill J."/>
            <person name="Williams H.N."/>
            <person name="Stine O.C."/>
        </authorList>
    </citation>
    <scope>NUCLEOTIDE SEQUENCE [LARGE SCALE GENOMIC DNA]</scope>
    <source>
        <strain evidence="13">ATCC BAA-682 / DSM 15412 / SJ</strain>
    </source>
</reference>
<evidence type="ECO:0000256" key="7">
    <source>
        <dbReference type="ARBA" id="ARBA00022679"/>
    </source>
</evidence>
<dbReference type="GO" id="GO:0009435">
    <property type="term" value="P:NAD+ biosynthetic process"/>
    <property type="evidence" value="ECO:0007669"/>
    <property type="project" value="UniProtKB-UniPathway"/>
</dbReference>
<dbReference type="GO" id="GO:0005737">
    <property type="term" value="C:cytoplasm"/>
    <property type="evidence" value="ECO:0007669"/>
    <property type="project" value="TreeGrafter"/>
</dbReference>
<dbReference type="InterPro" id="IPR013785">
    <property type="entry name" value="Aldolase_TIM"/>
</dbReference>
<evidence type="ECO:0000256" key="6">
    <source>
        <dbReference type="ARBA" id="ARBA00022676"/>
    </source>
</evidence>
<evidence type="ECO:0000259" key="11">
    <source>
        <dbReference type="Pfam" id="PF02749"/>
    </source>
</evidence>
<dbReference type="InterPro" id="IPR004393">
    <property type="entry name" value="NadC"/>
</dbReference>
<dbReference type="InterPro" id="IPR037128">
    <property type="entry name" value="Quinolinate_PRibosylTase_N_sf"/>
</dbReference>
<accession>E1WZY9</accession>
<dbReference type="AlphaFoldDB" id="E1WZY9"/>
<evidence type="ECO:0000313" key="13">
    <source>
        <dbReference type="Proteomes" id="UP000008963"/>
    </source>
</evidence>
<dbReference type="InterPro" id="IPR002638">
    <property type="entry name" value="Quinolinate_PRibosylTrfase_C"/>
</dbReference>
<proteinExistence type="inferred from homology"/>
<dbReference type="InterPro" id="IPR036068">
    <property type="entry name" value="Nicotinate_pribotase-like_C"/>
</dbReference>
<protein>
    <recommendedName>
        <fullName evidence="4">nicotinate-nucleotide diphosphorylase (carboxylating)</fullName>
        <ecNumber evidence="4">2.4.2.19</ecNumber>
    </recommendedName>
    <alternativeName>
        <fullName evidence="8">Quinolinate phosphoribosyltransferase [decarboxylating]</fullName>
    </alternativeName>
</protein>
<dbReference type="FunFam" id="3.20.20.70:FF:000030">
    <property type="entry name" value="Nicotinate-nucleotide pyrophosphorylase, carboxylating"/>
    <property type="match status" value="1"/>
</dbReference>
<evidence type="ECO:0000256" key="3">
    <source>
        <dbReference type="ARBA" id="ARBA00009400"/>
    </source>
</evidence>
<comment type="pathway">
    <text evidence="2">Cofactor biosynthesis; NAD(+) biosynthesis; nicotinate D-ribonucleotide from quinolinate: step 1/1.</text>
</comment>
<dbReference type="KEGG" id="bmx:BMS_3170"/>
<evidence type="ECO:0000256" key="9">
    <source>
        <dbReference type="PIRNR" id="PIRNR006250"/>
    </source>
</evidence>
<name>E1WZY9_HALMS</name>
<evidence type="ECO:0000256" key="4">
    <source>
        <dbReference type="ARBA" id="ARBA00011944"/>
    </source>
</evidence>
<evidence type="ECO:0000313" key="12">
    <source>
        <dbReference type="EMBL" id="CBW27925.1"/>
    </source>
</evidence>
<evidence type="ECO:0000256" key="1">
    <source>
        <dbReference type="ARBA" id="ARBA00003237"/>
    </source>
</evidence>
<dbReference type="PANTHER" id="PTHR32179">
    <property type="entry name" value="NICOTINATE-NUCLEOTIDE PYROPHOSPHORYLASE [CARBOXYLATING]"/>
    <property type="match status" value="1"/>
</dbReference>
<evidence type="ECO:0000259" key="10">
    <source>
        <dbReference type="Pfam" id="PF01729"/>
    </source>
</evidence>
<dbReference type="Gene3D" id="3.90.1170.20">
    <property type="entry name" value="Quinolinate phosphoribosyl transferase, N-terminal domain"/>
    <property type="match status" value="1"/>
</dbReference>
<dbReference type="GO" id="GO:0034213">
    <property type="term" value="P:quinolinate catabolic process"/>
    <property type="evidence" value="ECO:0007669"/>
    <property type="project" value="TreeGrafter"/>
</dbReference>
<dbReference type="STRING" id="862908.BMS_3170"/>
<dbReference type="SUPFAM" id="SSF54675">
    <property type="entry name" value="Nicotinate/Quinolinate PRTase N-terminal domain-like"/>
    <property type="match status" value="1"/>
</dbReference>